<proteinExistence type="predicted"/>
<comment type="caution">
    <text evidence="1">The sequence shown here is derived from an EMBL/GenBank/DDBJ whole genome shotgun (WGS) entry which is preliminary data.</text>
</comment>
<reference evidence="1" key="1">
    <citation type="submission" date="2023-10" db="EMBL/GenBank/DDBJ databases">
        <authorList>
            <person name="Chen Y."/>
            <person name="Shah S."/>
            <person name="Dougan E. K."/>
            <person name="Thang M."/>
            <person name="Chan C."/>
        </authorList>
    </citation>
    <scope>NUCLEOTIDE SEQUENCE [LARGE SCALE GENOMIC DNA]</scope>
</reference>
<organism evidence="1 2">
    <name type="scientific">Prorocentrum cordatum</name>
    <dbReference type="NCBI Taxonomy" id="2364126"/>
    <lineage>
        <taxon>Eukaryota</taxon>
        <taxon>Sar</taxon>
        <taxon>Alveolata</taxon>
        <taxon>Dinophyceae</taxon>
        <taxon>Prorocentrales</taxon>
        <taxon>Prorocentraceae</taxon>
        <taxon>Prorocentrum</taxon>
    </lineage>
</organism>
<evidence type="ECO:0000313" key="2">
    <source>
        <dbReference type="Proteomes" id="UP001189429"/>
    </source>
</evidence>
<gene>
    <name evidence="1" type="ORF">PCOR1329_LOCUS85761</name>
</gene>
<evidence type="ECO:0000313" key="1">
    <source>
        <dbReference type="EMBL" id="CAK0912143.1"/>
    </source>
</evidence>
<dbReference type="Pfam" id="PF14312">
    <property type="entry name" value="FG-GAP_2"/>
    <property type="match status" value="1"/>
</dbReference>
<keyword evidence="2" id="KW-1185">Reference proteome</keyword>
<dbReference type="EMBL" id="CAUYUJ010022703">
    <property type="protein sequence ID" value="CAK0912143.1"/>
    <property type="molecule type" value="Genomic_DNA"/>
</dbReference>
<name>A0ABN9YHS2_9DINO</name>
<dbReference type="Proteomes" id="UP001189429">
    <property type="component" value="Unassembled WGS sequence"/>
</dbReference>
<protein>
    <submittedName>
        <fullName evidence="1">Uncharacterized protein</fullName>
    </submittedName>
</protein>
<accession>A0ABN9YHS2</accession>
<sequence>MLAKLVAADEAEGQYFGLSVVVRGDGAWVVVGADAMEHGSWSSYVFDGASAARNWRISWPFGCSVAVNADEAWVVVGCEHGTGLKTSSGSTYVFDLPCPDALAGYSRAVGAT</sequence>
<dbReference type="InterPro" id="IPR013517">
    <property type="entry name" value="FG-GAP"/>
</dbReference>